<evidence type="ECO:0000256" key="3">
    <source>
        <dbReference type="ARBA" id="ARBA00022722"/>
    </source>
</evidence>
<reference evidence="10" key="1">
    <citation type="submission" date="2010-05" db="EMBL/GenBank/DDBJ databases">
        <title>Complete sequence of Methylotenera sp. 301.</title>
        <authorList>
            <person name="Lucas S."/>
            <person name="Copeland A."/>
            <person name="Lapidus A."/>
            <person name="Cheng J.-F."/>
            <person name="Bruce D."/>
            <person name="Goodwin L."/>
            <person name="Pitluck S."/>
            <person name="Clum A."/>
            <person name="Land M."/>
            <person name="Hauser L."/>
            <person name="Kyrpides N."/>
            <person name="Ivanova N."/>
            <person name="Chistoservova L."/>
            <person name="Kalyuzhnaya M."/>
            <person name="Woyke T."/>
        </authorList>
    </citation>
    <scope>NUCLEOTIDE SEQUENCE [LARGE SCALE GENOMIC DNA]</scope>
    <source>
        <strain evidence="10">301</strain>
    </source>
</reference>
<dbReference type="RefSeq" id="WP_013148496.1">
    <property type="nucleotide sequence ID" value="NC_014207.1"/>
</dbReference>
<dbReference type="eggNOG" id="COG0608">
    <property type="taxonomic scope" value="Bacteria"/>
</dbReference>
<evidence type="ECO:0000259" key="8">
    <source>
        <dbReference type="Pfam" id="PF17768"/>
    </source>
</evidence>
<protein>
    <recommendedName>
        <fullName evidence="2">Single-stranded-DNA-specific exonuclease RecJ</fullName>
    </recommendedName>
</protein>
<evidence type="ECO:0000259" key="6">
    <source>
        <dbReference type="Pfam" id="PF01368"/>
    </source>
</evidence>
<dbReference type="OrthoDB" id="9809852at2"/>
<comment type="similarity">
    <text evidence="1">Belongs to the RecJ family.</text>
</comment>
<evidence type="ECO:0000256" key="1">
    <source>
        <dbReference type="ARBA" id="ARBA00005915"/>
    </source>
</evidence>
<dbReference type="Gene3D" id="2.40.50.460">
    <property type="match status" value="1"/>
</dbReference>
<name>D7DJE9_METV0</name>
<evidence type="ECO:0000256" key="2">
    <source>
        <dbReference type="ARBA" id="ARBA00019841"/>
    </source>
</evidence>
<keyword evidence="4" id="KW-0378">Hydrolase</keyword>
<sequence>MLKPPKPIFKFRESDDAVIATLIESGSPDWLAKILSSRLDKPMGFNSLYSNDLTDVEDPSAIPDMDIAVSRIVRAINDEEKITLVCDHDMDGTGSAAVLWSALIDFFKVKDTLVNVVTSHRLTEGYGITEPVAQRIIDLKPGLVISADKGSSDEPRIKKIAEAGIDVIVTDHHEIGANGPPKSAIAVVNPIRVDSSYDKHVCGAGVAFLTMAKVRTALIQAGVRNHIPSIAPLLDYVAVATIADCVSMKPSKASTNRTFVKRGLQLINSKSRPCWEVFSSDLQGPVDAETIGFRLAPAVAAAGRLDWAEIGFKFLISKTTQDAQKYWIELQHENALRKDIEKKLREKAIPEACKKLGQSIVLFFEDGHSGVHGITASRLVEAFGKPAAIFSPKGAGVKNSTSRDEVKLASGSFRGIPGFNVKEALSYVGDKYPELLLSHGGHVGAGGGSILIDSFDDFVIAYEEAVQAQIGDKELKPTIWVDGELPLGVNDFDVLSELDKLEPWGRDFPYPTFKGKFEVRSIKKLGDGSHLKLSLYDGLNSKDAIWFNAVQSGDEVLFTIGSNLSFVYSLKSNWYRNNRKIQLQIISQIND</sequence>
<dbReference type="InterPro" id="IPR051673">
    <property type="entry name" value="SSDNA_exonuclease_RecJ"/>
</dbReference>
<dbReference type="HOGENOM" id="CLU_009736_5_1_4"/>
<dbReference type="PANTHER" id="PTHR30255">
    <property type="entry name" value="SINGLE-STRANDED-DNA-SPECIFIC EXONUCLEASE RECJ"/>
    <property type="match status" value="1"/>
</dbReference>
<evidence type="ECO:0000259" key="7">
    <source>
        <dbReference type="Pfam" id="PF02272"/>
    </source>
</evidence>
<dbReference type="InterPro" id="IPR041122">
    <property type="entry name" value="RecJ_OB"/>
</dbReference>
<dbReference type="STRING" id="666681.M301_1807"/>
<feature type="domain" description="DHHA1" evidence="7">
    <location>
        <begin position="360"/>
        <end position="467"/>
    </location>
</feature>
<dbReference type="SUPFAM" id="SSF64182">
    <property type="entry name" value="DHH phosphoesterases"/>
    <property type="match status" value="1"/>
</dbReference>
<dbReference type="GO" id="GO:0003676">
    <property type="term" value="F:nucleic acid binding"/>
    <property type="evidence" value="ECO:0007669"/>
    <property type="project" value="InterPro"/>
</dbReference>
<keyword evidence="10" id="KW-1185">Reference proteome</keyword>
<dbReference type="EMBL" id="CP002056">
    <property type="protein sequence ID" value="ADI30184.1"/>
    <property type="molecule type" value="Genomic_DNA"/>
</dbReference>
<dbReference type="InterPro" id="IPR003156">
    <property type="entry name" value="DHHA1_dom"/>
</dbReference>
<dbReference type="Pfam" id="PF02272">
    <property type="entry name" value="DHHA1"/>
    <property type="match status" value="1"/>
</dbReference>
<keyword evidence="3" id="KW-0540">Nuclease</keyword>
<dbReference type="Pfam" id="PF17768">
    <property type="entry name" value="RecJ_OB"/>
    <property type="match status" value="1"/>
</dbReference>
<feature type="domain" description="DDH" evidence="6">
    <location>
        <begin position="81"/>
        <end position="239"/>
    </location>
</feature>
<dbReference type="GO" id="GO:0004527">
    <property type="term" value="F:exonuclease activity"/>
    <property type="evidence" value="ECO:0007669"/>
    <property type="project" value="UniProtKB-KW"/>
</dbReference>
<feature type="domain" description="RecJ OB" evidence="8">
    <location>
        <begin position="481"/>
        <end position="585"/>
    </location>
</feature>
<dbReference type="PANTHER" id="PTHR30255:SF2">
    <property type="entry name" value="SINGLE-STRANDED-DNA-SPECIFIC EXONUCLEASE RECJ"/>
    <property type="match status" value="1"/>
</dbReference>
<proteinExistence type="inferred from homology"/>
<gene>
    <name evidence="9" type="ordered locus">M301_1807</name>
</gene>
<dbReference type="Proteomes" id="UP000000383">
    <property type="component" value="Chromosome"/>
</dbReference>
<evidence type="ECO:0000256" key="4">
    <source>
        <dbReference type="ARBA" id="ARBA00022801"/>
    </source>
</evidence>
<keyword evidence="5" id="KW-0269">Exonuclease</keyword>
<organism evidence="9 10">
    <name type="scientific">Methylotenera versatilis (strain 301)</name>
    <dbReference type="NCBI Taxonomy" id="666681"/>
    <lineage>
        <taxon>Bacteria</taxon>
        <taxon>Pseudomonadati</taxon>
        <taxon>Pseudomonadota</taxon>
        <taxon>Betaproteobacteria</taxon>
        <taxon>Nitrosomonadales</taxon>
        <taxon>Methylophilaceae</taxon>
        <taxon>Methylotenera</taxon>
    </lineage>
</organism>
<dbReference type="AlphaFoldDB" id="D7DJE9"/>
<evidence type="ECO:0000256" key="5">
    <source>
        <dbReference type="ARBA" id="ARBA00022839"/>
    </source>
</evidence>
<dbReference type="Pfam" id="PF01368">
    <property type="entry name" value="DHH"/>
    <property type="match status" value="1"/>
</dbReference>
<dbReference type="KEGG" id="meh:M301_1807"/>
<dbReference type="InterPro" id="IPR001667">
    <property type="entry name" value="DDH_dom"/>
</dbReference>
<evidence type="ECO:0000313" key="10">
    <source>
        <dbReference type="Proteomes" id="UP000000383"/>
    </source>
</evidence>
<dbReference type="Gene3D" id="3.90.1640.30">
    <property type="match status" value="1"/>
</dbReference>
<accession>D7DJE9</accession>
<evidence type="ECO:0000313" key="9">
    <source>
        <dbReference type="EMBL" id="ADI30184.1"/>
    </source>
</evidence>
<reference evidence="9 10" key="2">
    <citation type="journal article" date="2011" name="J. Bacteriol.">
        <title>Genomes of three methylotrophs from a single niche uncover genetic and metabolic divergence of Methylophilaceae.</title>
        <authorList>
            <person name="Lapidus A."/>
            <person name="Clum A."/>
            <person name="Labutti K."/>
            <person name="Kaluzhnaya M.G."/>
            <person name="Lim S."/>
            <person name="Beck D.A."/>
            <person name="Glavina Del Rio T."/>
            <person name="Nolan M."/>
            <person name="Mavromatis K."/>
            <person name="Huntemann M."/>
            <person name="Lucas S."/>
            <person name="Lidstrom M.E."/>
            <person name="Ivanova N."/>
            <person name="Chistoserdova L."/>
        </authorList>
    </citation>
    <scope>NUCLEOTIDE SEQUENCE [LARGE SCALE GENOMIC DNA]</scope>
    <source>
        <strain evidence="9 10">301</strain>
    </source>
</reference>
<dbReference type="InterPro" id="IPR038763">
    <property type="entry name" value="DHH_sf"/>
</dbReference>